<feature type="domain" description="CENP-V/GFA" evidence="5">
    <location>
        <begin position="6"/>
        <end position="130"/>
    </location>
</feature>
<comment type="caution">
    <text evidence="6">The sequence shown here is derived from an EMBL/GenBank/DDBJ whole genome shotgun (WGS) entry which is preliminary data.</text>
</comment>
<dbReference type="InterPro" id="IPR006913">
    <property type="entry name" value="CENP-V/GFA"/>
</dbReference>
<dbReference type="Pfam" id="PF04828">
    <property type="entry name" value="GFA"/>
    <property type="match status" value="1"/>
</dbReference>
<evidence type="ECO:0000256" key="3">
    <source>
        <dbReference type="ARBA" id="ARBA00022833"/>
    </source>
</evidence>
<dbReference type="GO" id="GO:0046872">
    <property type="term" value="F:metal ion binding"/>
    <property type="evidence" value="ECO:0007669"/>
    <property type="project" value="UniProtKB-KW"/>
</dbReference>
<dbReference type="Gene3D" id="3.90.1590.10">
    <property type="entry name" value="glutathione-dependent formaldehyde- activating enzyme (gfa)"/>
    <property type="match status" value="1"/>
</dbReference>
<comment type="similarity">
    <text evidence="1">Belongs to the Gfa family.</text>
</comment>
<dbReference type="AlphaFoldDB" id="A0A1V6Q208"/>
<accession>A0A1V6Q208</accession>
<dbReference type="InterPro" id="IPR011057">
    <property type="entry name" value="Mss4-like_sf"/>
</dbReference>
<dbReference type="GO" id="GO:0016846">
    <property type="term" value="F:carbon-sulfur lyase activity"/>
    <property type="evidence" value="ECO:0007669"/>
    <property type="project" value="InterPro"/>
</dbReference>
<keyword evidence="2" id="KW-0479">Metal-binding</keyword>
<organism evidence="6 7">
    <name type="scientific">Penicillium antarcticum</name>
    <dbReference type="NCBI Taxonomy" id="416450"/>
    <lineage>
        <taxon>Eukaryota</taxon>
        <taxon>Fungi</taxon>
        <taxon>Dikarya</taxon>
        <taxon>Ascomycota</taxon>
        <taxon>Pezizomycotina</taxon>
        <taxon>Eurotiomycetes</taxon>
        <taxon>Eurotiomycetidae</taxon>
        <taxon>Eurotiales</taxon>
        <taxon>Aspergillaceae</taxon>
        <taxon>Penicillium</taxon>
    </lineage>
</organism>
<keyword evidence="7" id="KW-1185">Reference proteome</keyword>
<dbReference type="SUPFAM" id="SSF51316">
    <property type="entry name" value="Mss4-like"/>
    <property type="match status" value="1"/>
</dbReference>
<dbReference type="EMBL" id="MDYN01000017">
    <property type="protein sequence ID" value="OQD83255.1"/>
    <property type="molecule type" value="Genomic_DNA"/>
</dbReference>
<evidence type="ECO:0000313" key="7">
    <source>
        <dbReference type="Proteomes" id="UP000191672"/>
    </source>
</evidence>
<dbReference type="PANTHER" id="PTHR33337">
    <property type="entry name" value="GFA DOMAIN-CONTAINING PROTEIN"/>
    <property type="match status" value="1"/>
</dbReference>
<dbReference type="PANTHER" id="PTHR33337:SF30">
    <property type="entry name" value="DUF636 DOMAIN PROTEIN (AFU_ORTHOLOGUE AFUA_1G03180)"/>
    <property type="match status" value="1"/>
</dbReference>
<keyword evidence="3" id="KW-0862">Zinc</keyword>
<dbReference type="Proteomes" id="UP000191672">
    <property type="component" value="Unassembled WGS sequence"/>
</dbReference>
<gene>
    <name evidence="6" type="ORF">PENANT_c017G01054</name>
</gene>
<dbReference type="PROSITE" id="PS51891">
    <property type="entry name" value="CENP_V_GFA"/>
    <property type="match status" value="1"/>
</dbReference>
<evidence type="ECO:0000313" key="6">
    <source>
        <dbReference type="EMBL" id="OQD83255.1"/>
    </source>
</evidence>
<evidence type="ECO:0000256" key="2">
    <source>
        <dbReference type="ARBA" id="ARBA00022723"/>
    </source>
</evidence>
<evidence type="ECO:0000256" key="4">
    <source>
        <dbReference type="ARBA" id="ARBA00023239"/>
    </source>
</evidence>
<evidence type="ECO:0000259" key="5">
    <source>
        <dbReference type="PROSITE" id="PS51891"/>
    </source>
</evidence>
<sequence length="145" mass="15947">MADNVYRGSCLCGGISFQVHGSPEKVFMCYCQDCVKNSGAPYQVCAKFQNAQLHVETSLNATEGNFVITKTTSGAEKHKRFCTRCGCTLWTIPMTHSGEAVILRAALLDQGLEKLRPEAEFFASSKPSWVKSLDNVKAFDTMPGR</sequence>
<evidence type="ECO:0000256" key="1">
    <source>
        <dbReference type="ARBA" id="ARBA00005495"/>
    </source>
</evidence>
<proteinExistence type="inferred from homology"/>
<protein>
    <recommendedName>
        <fullName evidence="5">CENP-V/GFA domain-containing protein</fullName>
    </recommendedName>
</protein>
<keyword evidence="4" id="KW-0456">Lyase</keyword>
<dbReference type="STRING" id="416450.A0A1V6Q208"/>
<reference evidence="7" key="1">
    <citation type="journal article" date="2017" name="Nat. Microbiol.">
        <title>Global analysis of biosynthetic gene clusters reveals vast potential of secondary metabolite production in Penicillium species.</title>
        <authorList>
            <person name="Nielsen J.C."/>
            <person name="Grijseels S."/>
            <person name="Prigent S."/>
            <person name="Ji B."/>
            <person name="Dainat J."/>
            <person name="Nielsen K.F."/>
            <person name="Frisvad J.C."/>
            <person name="Workman M."/>
            <person name="Nielsen J."/>
        </authorList>
    </citation>
    <scope>NUCLEOTIDE SEQUENCE [LARGE SCALE GENOMIC DNA]</scope>
    <source>
        <strain evidence="7">IBT 31811</strain>
    </source>
</reference>
<name>A0A1V6Q208_9EURO</name>